<keyword evidence="2" id="KW-0812">Transmembrane</keyword>
<feature type="region of interest" description="Disordered" evidence="1">
    <location>
        <begin position="725"/>
        <end position="748"/>
    </location>
</feature>
<dbReference type="PANTHER" id="PTHR31014">
    <property type="entry name" value="MITOCHONDRIAL TRANSLATION SYSTEM COMPONENT PET127-RELATED"/>
    <property type="match status" value="1"/>
</dbReference>
<dbReference type="Pfam" id="PF04511">
    <property type="entry name" value="DER1"/>
    <property type="match status" value="1"/>
</dbReference>
<evidence type="ECO:0000256" key="1">
    <source>
        <dbReference type="SAM" id="MobiDB-lite"/>
    </source>
</evidence>
<evidence type="ECO:0000256" key="2">
    <source>
        <dbReference type="SAM" id="Phobius"/>
    </source>
</evidence>
<keyword evidence="2" id="KW-1133">Transmembrane helix</keyword>
<dbReference type="InterPro" id="IPR013943">
    <property type="entry name" value="Pet127"/>
</dbReference>
<feature type="region of interest" description="Disordered" evidence="1">
    <location>
        <begin position="82"/>
        <end position="146"/>
    </location>
</feature>
<keyword evidence="2" id="KW-0472">Membrane</keyword>
<dbReference type="GO" id="GO:0005740">
    <property type="term" value="C:mitochondrial envelope"/>
    <property type="evidence" value="ECO:0007669"/>
    <property type="project" value="TreeGrafter"/>
</dbReference>
<reference evidence="3" key="1">
    <citation type="submission" date="2023-03" db="EMBL/GenBank/DDBJ databases">
        <title>Mating type loci evolution in Malassezia.</title>
        <authorList>
            <person name="Coelho M.A."/>
        </authorList>
    </citation>
    <scope>NUCLEOTIDE SEQUENCE</scope>
    <source>
        <strain evidence="3">CBS 12830</strain>
    </source>
</reference>
<feature type="compositionally biased region" description="Basic residues" evidence="1">
    <location>
        <begin position="90"/>
        <end position="99"/>
    </location>
</feature>
<dbReference type="GO" id="GO:0000964">
    <property type="term" value="P:mitochondrial RNA 5'-end processing"/>
    <property type="evidence" value="ECO:0007669"/>
    <property type="project" value="TreeGrafter"/>
</dbReference>
<dbReference type="AlphaFoldDB" id="A0AAF0EDC8"/>
<sequence length="748" mass="86296">MNIEGLPPVSTVWACGAILLSLLDKFGFVSEYQMTLSMYSIIEKQQYWRLITTFMFSFMLEMNAAYLFARNWIAPPQICQVPENEPRSKERPRKARAKSSKNATQPKALEKDQTVTKSPSTPKQEAAPVHSSRSPRPTTLLHGEEAKKARIVRIEQHEHEKDLRQSFGRLSASDVQVTPVQPLREMKVAKLSHGLDRVLFNPGIHWLRDQRTGIYNYDPHLRHVLDVDLFDYSALPPYLTSSRDQELLDITKQQEKRYCGSTSSMTGLLSHCYYLLSRWKEPELKGFSPSFQDMPTGFSEGAKLPTSIMLRYQPGGFYAIDADKSADGEQDNTNYVLTSLGKSLEKFLTASPEEYAMYERVNSWKLSEEERNQPEAYHYAETSKLLMRSQLDCQDPRLPNRTFDLKTRATVSIRNDRANYPEGSGYQIRFALGQWESFEREYWDMVRAAFLKYNFQVRIGHMDGIFVAYHNTAEIFGFQYISLEEMNLRLFGSNEMGNQAYHMSLGLLERILDAATDHLPEETLSITLETRSGANMMSFIVESMTRAAIIQFDVHVDRYLNEAYVRGPVDFTACCKDSSEAPWEDIMQGRHAQQVRDVQWHVDYCITPRLDLSEEKVRANLQEIRARQRLMRTMCIPNVDMLNERESHRIEVLSKKEGALQRFLRERENGSALGMPLAPGQYTTRQLIRSKGYLDLEKKGTKAPSTAIRWLRFPDATTKRIRALSQEGHERARKERTEQVTPTVYQPL</sequence>
<name>A0AAF0EDC8_9BASI</name>
<feature type="compositionally biased region" description="Basic and acidic residues" evidence="1">
    <location>
        <begin position="727"/>
        <end position="738"/>
    </location>
</feature>
<feature type="transmembrane region" description="Helical" evidence="2">
    <location>
        <begin position="47"/>
        <end position="69"/>
    </location>
</feature>
<proteinExistence type="predicted"/>
<protein>
    <submittedName>
        <fullName evidence="3">Uncharacterized protein</fullName>
    </submittedName>
</protein>
<dbReference type="InterPro" id="IPR007599">
    <property type="entry name" value="DER1"/>
</dbReference>
<dbReference type="Proteomes" id="UP001214415">
    <property type="component" value="Chromosome 2"/>
</dbReference>
<evidence type="ECO:0000313" key="3">
    <source>
        <dbReference type="EMBL" id="WFD22586.1"/>
    </source>
</evidence>
<accession>A0AAF0EDC8</accession>
<evidence type="ECO:0000313" key="4">
    <source>
        <dbReference type="Proteomes" id="UP001214415"/>
    </source>
</evidence>
<gene>
    <name evidence="3" type="ORF">MEQU1_001258</name>
</gene>
<organism evidence="3 4">
    <name type="scientific">Malassezia equina</name>
    <dbReference type="NCBI Taxonomy" id="1381935"/>
    <lineage>
        <taxon>Eukaryota</taxon>
        <taxon>Fungi</taxon>
        <taxon>Dikarya</taxon>
        <taxon>Basidiomycota</taxon>
        <taxon>Ustilaginomycotina</taxon>
        <taxon>Malasseziomycetes</taxon>
        <taxon>Malasseziales</taxon>
        <taxon>Malasseziaceae</taxon>
        <taxon>Malassezia</taxon>
    </lineage>
</organism>
<dbReference type="PANTHER" id="PTHR31014:SF0">
    <property type="entry name" value="MITOCHONDRIAL TRANSLATION SYSTEM COMPONENT PET127-RELATED"/>
    <property type="match status" value="1"/>
</dbReference>
<feature type="transmembrane region" description="Helical" evidence="2">
    <location>
        <begin position="6"/>
        <end position="26"/>
    </location>
</feature>
<feature type="compositionally biased region" description="Polar residues" evidence="1">
    <location>
        <begin position="739"/>
        <end position="748"/>
    </location>
</feature>
<dbReference type="EMBL" id="CP119901">
    <property type="protein sequence ID" value="WFD22586.1"/>
    <property type="molecule type" value="Genomic_DNA"/>
</dbReference>
<dbReference type="Pfam" id="PF08634">
    <property type="entry name" value="Pet127"/>
    <property type="match status" value="1"/>
</dbReference>
<keyword evidence="4" id="KW-1185">Reference proteome</keyword>